<dbReference type="Gene3D" id="3.40.630.30">
    <property type="match status" value="1"/>
</dbReference>
<proteinExistence type="predicted"/>
<evidence type="ECO:0000313" key="3">
    <source>
        <dbReference type="Proteomes" id="UP000238081"/>
    </source>
</evidence>
<dbReference type="SUPFAM" id="SSF55729">
    <property type="entry name" value="Acyl-CoA N-acyltransferases (Nat)"/>
    <property type="match status" value="1"/>
</dbReference>
<name>A0A2S7F9N5_CLOBU</name>
<evidence type="ECO:0000313" key="2">
    <source>
        <dbReference type="EMBL" id="PPV14258.1"/>
    </source>
</evidence>
<dbReference type="InterPro" id="IPR016181">
    <property type="entry name" value="Acyl_CoA_acyltransferase"/>
</dbReference>
<dbReference type="EMBL" id="LRDH01000110">
    <property type="protein sequence ID" value="PPV14258.1"/>
    <property type="molecule type" value="Genomic_DNA"/>
</dbReference>
<reference evidence="2 3" key="1">
    <citation type="submission" date="2016-01" db="EMBL/GenBank/DDBJ databases">
        <title>Characterization of the Clostridium difficile lineages that are prevalent in Hong Kong and China.</title>
        <authorList>
            <person name="Kwok J.S.-L."/>
            <person name="Lam W.-Y."/>
            <person name="Ip M."/>
            <person name="Chan T.-F."/>
            <person name="Hawkey P.M."/>
            <person name="Tsui S.K.-W."/>
        </authorList>
    </citation>
    <scope>NUCLEOTIDE SEQUENCE [LARGE SCALE GENOMIC DNA]</scope>
    <source>
        <strain evidence="2 3">300064</strain>
    </source>
</reference>
<dbReference type="Proteomes" id="UP000238081">
    <property type="component" value="Unassembled WGS sequence"/>
</dbReference>
<protein>
    <submittedName>
        <fullName evidence="2">GNAT family acetyltransferase</fullName>
    </submittedName>
</protein>
<feature type="domain" description="N-acetyltransferase" evidence="1">
    <location>
        <begin position="1"/>
        <end position="145"/>
    </location>
</feature>
<keyword evidence="2" id="KW-0808">Transferase</keyword>
<comment type="caution">
    <text evidence="2">The sequence shown here is derived from an EMBL/GenBank/DDBJ whole genome shotgun (WGS) entry which is preliminary data.</text>
</comment>
<dbReference type="Pfam" id="PF00583">
    <property type="entry name" value="Acetyltransf_1"/>
    <property type="match status" value="1"/>
</dbReference>
<gene>
    <name evidence="2" type="ORF">AWN73_14325</name>
</gene>
<dbReference type="GO" id="GO:0016747">
    <property type="term" value="F:acyltransferase activity, transferring groups other than amino-acyl groups"/>
    <property type="evidence" value="ECO:0007669"/>
    <property type="project" value="InterPro"/>
</dbReference>
<sequence length="148" mass="17430">MIKSINLNNIKEVTELFIECFNNPPWNDKWDYLTARRRLTDIVNTPGYFGMSYYQEEKLVGIIMGRAEQYYDGEHFQILEFCISTDVQGKGYGRKLLNEFINELRNRNITNIYLLTLHGKSTEGFYRRNGFVSSEDMVLMSKELNDSK</sequence>
<evidence type="ECO:0000259" key="1">
    <source>
        <dbReference type="PROSITE" id="PS51186"/>
    </source>
</evidence>
<organism evidence="2 3">
    <name type="scientific">Clostridium butyricum</name>
    <dbReference type="NCBI Taxonomy" id="1492"/>
    <lineage>
        <taxon>Bacteria</taxon>
        <taxon>Bacillati</taxon>
        <taxon>Bacillota</taxon>
        <taxon>Clostridia</taxon>
        <taxon>Eubacteriales</taxon>
        <taxon>Clostridiaceae</taxon>
        <taxon>Clostridium</taxon>
    </lineage>
</organism>
<accession>A0A2S7F9N5</accession>
<dbReference type="PROSITE" id="PS51186">
    <property type="entry name" value="GNAT"/>
    <property type="match status" value="1"/>
</dbReference>
<dbReference type="CDD" id="cd04301">
    <property type="entry name" value="NAT_SF"/>
    <property type="match status" value="1"/>
</dbReference>
<dbReference type="AlphaFoldDB" id="A0A2S7F9N5"/>
<dbReference type="InterPro" id="IPR000182">
    <property type="entry name" value="GNAT_dom"/>
</dbReference>
<dbReference type="RefSeq" id="WP_043662058.1">
    <property type="nucleotide sequence ID" value="NZ_JSEG01000002.1"/>
</dbReference>